<sequence>MKAFSSLLLVGLGPLFALGAVYPLQDRSYLGAQVDSNIAGLTFHRANAMYNTTDNAPPTYATATRTQRLAFRGKKPNRRSAAHATSHLRHKRAGIPSQNITAIDAMSAQYSISVTWDGNDMSLLFDTGSSDTWAVRSDFTCRTSLDVVAEQAACLWGPSLVNDFSHGQDPLLHFQTRYGSGEKVSGPLGRSDITIAGMTVTKQCVGLANDTYWNGNNATNGILGMAYPALTSGYGGYDAGGESSYRQTYQPIFSSMVSQGLVAPVFAVALEKGPKGGLVGWGGLPDISWTPMAIASTDILIASVSSFPDASSQYTFYTVVTDGIQYGQVQDSRKYLYIVDTGTTLLYLPPELAESIAQSFSPPAIYLYQYGAYFAPCDASSPRIAIIINNVKLWLNPADLIYSDFKDSATGYCAIGVTTGGEGPYILGDVFLQSVMTVFDIGAAQMRFYGKYL</sequence>
<dbReference type="CDD" id="cd05471">
    <property type="entry name" value="pepsin_like"/>
    <property type="match status" value="1"/>
</dbReference>
<keyword evidence="6" id="KW-1185">Reference proteome</keyword>
<evidence type="ECO:0000313" key="6">
    <source>
        <dbReference type="Proteomes" id="UP000222788"/>
    </source>
</evidence>
<evidence type="ECO:0000256" key="2">
    <source>
        <dbReference type="PIRSR" id="PIRSR601461-1"/>
    </source>
</evidence>
<dbReference type="PROSITE" id="PS51767">
    <property type="entry name" value="PEPTIDASE_A1"/>
    <property type="match status" value="1"/>
</dbReference>
<dbReference type="GO" id="GO:0006508">
    <property type="term" value="P:proteolysis"/>
    <property type="evidence" value="ECO:0007669"/>
    <property type="project" value="InterPro"/>
</dbReference>
<evidence type="ECO:0000259" key="4">
    <source>
        <dbReference type="PROSITE" id="PS51767"/>
    </source>
</evidence>
<dbReference type="InterPro" id="IPR033121">
    <property type="entry name" value="PEPTIDASE_A1"/>
</dbReference>
<dbReference type="Proteomes" id="UP000222788">
    <property type="component" value="Unassembled WGS sequence"/>
</dbReference>
<evidence type="ECO:0000256" key="3">
    <source>
        <dbReference type="SAM" id="SignalP"/>
    </source>
</evidence>
<feature type="chain" id="PRO_5012112378" evidence="3">
    <location>
        <begin position="20"/>
        <end position="453"/>
    </location>
</feature>
<keyword evidence="3" id="KW-0732">Signal</keyword>
<dbReference type="SUPFAM" id="SSF50630">
    <property type="entry name" value="Acid proteases"/>
    <property type="match status" value="1"/>
</dbReference>
<reference evidence="5 6" key="2">
    <citation type="journal article" date="2013" name="IMA Fungus">
        <title>IMA Genome-F 1: Ceratocystis fimbriata: Draft nuclear genome sequence for the plant pathogen, Ceratocystis fimbriata.</title>
        <authorList>
            <person name="Wilken P.M."/>
            <person name="Steenkamp E.T."/>
            <person name="Wingfield M.J."/>
            <person name="de Beer Z.W."/>
            <person name="Wingfield B.D."/>
        </authorList>
    </citation>
    <scope>NUCLEOTIDE SEQUENCE [LARGE SCALE GENOMIC DNA]</scope>
    <source>
        <strain evidence="5 6">CBS 114723</strain>
    </source>
</reference>
<feature type="active site" evidence="2">
    <location>
        <position position="126"/>
    </location>
</feature>
<organism evidence="5 6">
    <name type="scientific">Ceratocystis fimbriata CBS 114723</name>
    <dbReference type="NCBI Taxonomy" id="1035309"/>
    <lineage>
        <taxon>Eukaryota</taxon>
        <taxon>Fungi</taxon>
        <taxon>Dikarya</taxon>
        <taxon>Ascomycota</taxon>
        <taxon>Pezizomycotina</taxon>
        <taxon>Sordariomycetes</taxon>
        <taxon>Hypocreomycetidae</taxon>
        <taxon>Microascales</taxon>
        <taxon>Ceratocystidaceae</taxon>
        <taxon>Ceratocystis</taxon>
    </lineage>
</organism>
<dbReference type="GO" id="GO:0004190">
    <property type="term" value="F:aspartic-type endopeptidase activity"/>
    <property type="evidence" value="ECO:0007669"/>
    <property type="project" value="InterPro"/>
</dbReference>
<dbReference type="OrthoDB" id="15189at2759"/>
<reference evidence="5 6" key="1">
    <citation type="journal article" date="2013" name="Fungal Biol.">
        <title>Analysis of microsatellite markers in the genome of the plant pathogen Ceratocystis fimbriata.</title>
        <authorList>
            <person name="Simpson M.C."/>
            <person name="Wilken P.M."/>
            <person name="Coetzee M.P."/>
            <person name="Wingfield M.J."/>
            <person name="Wingfield B.D."/>
        </authorList>
    </citation>
    <scope>NUCLEOTIDE SEQUENCE [LARGE SCALE GENOMIC DNA]</scope>
    <source>
        <strain evidence="5 6">CBS 114723</strain>
    </source>
</reference>
<dbReference type="Gene3D" id="2.40.70.10">
    <property type="entry name" value="Acid Proteases"/>
    <property type="match status" value="2"/>
</dbReference>
<dbReference type="PRINTS" id="PR00792">
    <property type="entry name" value="PEPSIN"/>
</dbReference>
<dbReference type="PANTHER" id="PTHR47966">
    <property type="entry name" value="BETA-SITE APP-CLEAVING ENZYME, ISOFORM A-RELATED"/>
    <property type="match status" value="1"/>
</dbReference>
<evidence type="ECO:0000313" key="5">
    <source>
        <dbReference type="EMBL" id="PHH54779.1"/>
    </source>
</evidence>
<comment type="similarity">
    <text evidence="1">Belongs to the peptidase A1 family.</text>
</comment>
<dbReference type="EMBL" id="APWK03000020">
    <property type="protein sequence ID" value="PHH54779.1"/>
    <property type="molecule type" value="Genomic_DNA"/>
</dbReference>
<dbReference type="PANTHER" id="PTHR47966:SF47">
    <property type="entry name" value="ENDOPEPTIDASE, PUTATIVE (AFU_ORTHOLOGUE AFUA_3G01220)-RELATED"/>
    <property type="match status" value="1"/>
</dbReference>
<dbReference type="STRING" id="1035309.A0A2C5X156"/>
<dbReference type="GO" id="GO:0000324">
    <property type="term" value="C:fungal-type vacuole"/>
    <property type="evidence" value="ECO:0007669"/>
    <property type="project" value="TreeGrafter"/>
</dbReference>
<name>A0A2C5X156_9PEZI</name>
<feature type="active site" evidence="2">
    <location>
        <position position="340"/>
    </location>
</feature>
<accession>A0A2C5X156</accession>
<comment type="caution">
    <text evidence="5">The sequence shown here is derived from an EMBL/GenBank/DDBJ whole genome shotgun (WGS) entry which is preliminary data.</text>
</comment>
<proteinExistence type="inferred from homology"/>
<dbReference type="InterPro" id="IPR034164">
    <property type="entry name" value="Pepsin-like_dom"/>
</dbReference>
<dbReference type="AlphaFoldDB" id="A0A2C5X156"/>
<dbReference type="InterPro" id="IPR021109">
    <property type="entry name" value="Peptidase_aspartic_dom_sf"/>
</dbReference>
<feature type="domain" description="Peptidase A1" evidence="4">
    <location>
        <begin position="110"/>
        <end position="449"/>
    </location>
</feature>
<evidence type="ECO:0000256" key="1">
    <source>
        <dbReference type="ARBA" id="ARBA00007447"/>
    </source>
</evidence>
<gene>
    <name evidence="5" type="ORF">CFIMG_002531RA</name>
</gene>
<feature type="signal peptide" evidence="3">
    <location>
        <begin position="1"/>
        <end position="19"/>
    </location>
</feature>
<dbReference type="InterPro" id="IPR001461">
    <property type="entry name" value="Aspartic_peptidase_A1"/>
</dbReference>
<protein>
    <submittedName>
        <fullName evidence="5">Putative aspartic-type endopeptidase</fullName>
    </submittedName>
</protein>
<dbReference type="Pfam" id="PF00026">
    <property type="entry name" value="Asp"/>
    <property type="match status" value="1"/>
</dbReference>